<organism evidence="2 3">
    <name type="scientific">Paragemmobacter aquarius</name>
    <dbReference type="NCBI Taxonomy" id="2169400"/>
    <lineage>
        <taxon>Bacteria</taxon>
        <taxon>Pseudomonadati</taxon>
        <taxon>Pseudomonadota</taxon>
        <taxon>Alphaproteobacteria</taxon>
        <taxon>Rhodobacterales</taxon>
        <taxon>Paracoccaceae</taxon>
        <taxon>Paragemmobacter</taxon>
    </lineage>
</organism>
<dbReference type="Pfam" id="PF05235">
    <property type="entry name" value="CHAD"/>
    <property type="match status" value="1"/>
</dbReference>
<dbReference type="Gene3D" id="1.40.20.10">
    <property type="entry name" value="CHAD domain"/>
    <property type="match status" value="1"/>
</dbReference>
<dbReference type="PANTHER" id="PTHR39339">
    <property type="entry name" value="SLR1444 PROTEIN"/>
    <property type="match status" value="1"/>
</dbReference>
<protein>
    <recommendedName>
        <fullName evidence="1">CHAD domain-containing protein</fullName>
    </recommendedName>
</protein>
<dbReference type="OrthoDB" id="9777271at2"/>
<dbReference type="KEGG" id="geh:HYN69_14420"/>
<dbReference type="InterPro" id="IPR038186">
    <property type="entry name" value="CHAD_dom_sf"/>
</dbReference>
<evidence type="ECO:0000313" key="3">
    <source>
        <dbReference type="Proteomes" id="UP000244496"/>
    </source>
</evidence>
<name>A0A2S0UP12_9RHOB</name>
<gene>
    <name evidence="2" type="ORF">HYN69_14420</name>
</gene>
<dbReference type="Proteomes" id="UP000244496">
    <property type="component" value="Chromosome"/>
</dbReference>
<evidence type="ECO:0000313" key="2">
    <source>
        <dbReference type="EMBL" id="AWB49535.1"/>
    </source>
</evidence>
<dbReference type="EMBL" id="CP028918">
    <property type="protein sequence ID" value="AWB49535.1"/>
    <property type="molecule type" value="Genomic_DNA"/>
</dbReference>
<dbReference type="SMART" id="SM00880">
    <property type="entry name" value="CHAD"/>
    <property type="match status" value="1"/>
</dbReference>
<accession>A0A2S0UP12</accession>
<sequence length="287" mass="31783">MDEDEDVPVAAKAGPGMTAEAALRHILQRCCSEIDGHLALVLDSDDAAGPHKARVWLRRTVTALDAFAPVLKRKATAELRAEAKDIFRALGKLRDQDVLLAAVPPEERSAKLEAETARLRVKLRLRLRERNAVLFSPVLARKVEDGSVFRTGERARAMRAAGVGQIAVAALDASWKRCGRRGADIDALRAQALHGFRKDLKTLRYLSEFFTPFLPTEGATTFRAEMQRMQDLLGVATDAQLAKAMRRKSAAVVDRDAVREAIDQATEVWAALRLHRPWWRGGAVKVH</sequence>
<dbReference type="AlphaFoldDB" id="A0A2S0UP12"/>
<dbReference type="PROSITE" id="PS51708">
    <property type="entry name" value="CHAD"/>
    <property type="match status" value="1"/>
</dbReference>
<dbReference type="InterPro" id="IPR007899">
    <property type="entry name" value="CHAD_dom"/>
</dbReference>
<dbReference type="RefSeq" id="WP_108436352.1">
    <property type="nucleotide sequence ID" value="NZ_CP028918.1"/>
</dbReference>
<feature type="domain" description="CHAD" evidence="1">
    <location>
        <begin position="16"/>
        <end position="284"/>
    </location>
</feature>
<dbReference type="PANTHER" id="PTHR39339:SF1">
    <property type="entry name" value="CHAD DOMAIN-CONTAINING PROTEIN"/>
    <property type="match status" value="1"/>
</dbReference>
<keyword evidence="3" id="KW-1185">Reference proteome</keyword>
<reference evidence="2 3" key="1">
    <citation type="submission" date="2018-04" db="EMBL/GenBank/DDBJ databases">
        <title>Genome sequencing of Gemmobacter.</title>
        <authorList>
            <person name="Yi H."/>
            <person name="Baek M.-G."/>
        </authorList>
    </citation>
    <scope>NUCLEOTIDE SEQUENCE [LARGE SCALE GENOMIC DNA]</scope>
    <source>
        <strain evidence="2 3">HYN0069</strain>
    </source>
</reference>
<proteinExistence type="predicted"/>
<evidence type="ECO:0000259" key="1">
    <source>
        <dbReference type="PROSITE" id="PS51708"/>
    </source>
</evidence>